<feature type="region of interest" description="Disordered" evidence="1">
    <location>
        <begin position="180"/>
        <end position="230"/>
    </location>
</feature>
<evidence type="ECO:0000313" key="2">
    <source>
        <dbReference type="EMBL" id="KAA6407192.1"/>
    </source>
</evidence>
<protein>
    <submittedName>
        <fullName evidence="2">mRNA processing</fullName>
    </submittedName>
</protein>
<name>A0A5M8PEQ7_9LECA</name>
<dbReference type="EMBL" id="VXIT01000019">
    <property type="protein sequence ID" value="KAA6407192.1"/>
    <property type="molecule type" value="Genomic_DNA"/>
</dbReference>
<comment type="caution">
    <text evidence="2">The sequence shown here is derived from an EMBL/GenBank/DDBJ whole genome shotgun (WGS) entry which is preliminary data.</text>
</comment>
<evidence type="ECO:0000313" key="3">
    <source>
        <dbReference type="Proteomes" id="UP000324767"/>
    </source>
</evidence>
<accession>A0A5M8PEQ7</accession>
<feature type="region of interest" description="Disordered" evidence="1">
    <location>
        <begin position="911"/>
        <end position="1060"/>
    </location>
</feature>
<feature type="compositionally biased region" description="Acidic residues" evidence="1">
    <location>
        <begin position="995"/>
        <end position="1007"/>
    </location>
</feature>
<proteinExistence type="predicted"/>
<gene>
    <name evidence="2" type="ORF">FRX48_08994</name>
</gene>
<dbReference type="PANTHER" id="PTHR31014:SF0">
    <property type="entry name" value="MITOCHONDRIAL TRANSLATION SYSTEM COMPONENT PET127-RELATED"/>
    <property type="match status" value="1"/>
</dbReference>
<dbReference type="AlphaFoldDB" id="A0A5M8PEQ7"/>
<feature type="compositionally biased region" description="Basic and acidic residues" evidence="1">
    <location>
        <begin position="219"/>
        <end position="230"/>
    </location>
</feature>
<feature type="region of interest" description="Disordered" evidence="1">
    <location>
        <begin position="366"/>
        <end position="419"/>
    </location>
</feature>
<sequence length="1182" mass="130665">MKSYSIRGAIKPNHNYVCPSCLLSRPFAPRRQTLRFKSTDAIGVYPTPDQSVAALLWSREEAIAKTAKKSGEAIAKPTKRAAAAKRKAGQKEQTEQIERNNVVATKPAVVAKRKATKKGKAKVSKASDRQRTTAKAQTPAVEDEAISTAKAQTPAWKDGPISAVPISSILASFLDKEHPVHKTPTSLTKNLQKKVALAKAASLHERTQAVKSRHPGQTPKHDGEQNADRDDTAISGQADIESAVKAAERSEKTSSGMSEELPEHAKGGLAKISANNSGSVKDLTAKESKSPTGKAKASKAKAAKSPLIKRLPSRIINKYPSRSVTIRKLKTDGGGVDPQVRKGWDVNDVIKKTEAALERRTQEVRREVKTERLSRARGRAQEALAGRESRTKSAKFSKDGTKSIKKSSQQESDADVQAPVGTDIQTVNAADLDIAPIPVQQAPVPGLSYGLERVLFNPGVYHLQDPRSRVFNFDPYLKTIMPVSEFDFNALKEYITSSRDESLKELAQSHGKRYVGSSSSMTSALVHFHFLLSQWREINANMLSRGFQDKLRSFTKLQRAPSAIFLRWKDGTYAIDADKEFDSANILMMLGKSMEKLLTLSTGDFERYRVSNSDKISNEERNEPESYHYSTIGDFLMRSQLDAHDPRLPGSGMFDLKTRAVVSVRMDAKNYEEGVGYQIRTRQGDFESFEREYFDMIRAAFLKYSLQVRMGRMDGIFVAFHNTERIFGFQYISLPEMDTTLHGQYDTSIGDQEFKLSLELLNKVLDKATKRYPEQSLRLHFETRDTQTPFMYIFAEPVTEEQVHELQTKNKEKIAEFERNILGLNKNYADDTSLKDDDKWADIRANVEEAMTKDEESLGASGDQESSLATTEYASDNQEGETTLQSFATVNRGPLYESKGSLEADHITAAATADGVDVEDEDEDDGVEVDESGDEDELADEASTTTEPESSELDSVAEVEYSTKASEDSEGAAEGVDAASPDHDTPDPNTPLQEAEADGEAEADAVADADREADADGEVDAESESESKAEAEAEDSQTPGDRDFLDAITSSQPPTPPPEILALNLTIRNKVNGKYVLRPTSLDPADAWSVEYSIIEVAPQTRAWSLYQACQLRRKKHLDADEEGDEAKADYYLRRIQELSRKGREWRVEQDRLDEGRPVFVVGEMGARGTAEGGRGGGKMMG</sequence>
<dbReference type="OrthoDB" id="10249045at2759"/>
<dbReference type="GO" id="GO:0005740">
    <property type="term" value="C:mitochondrial envelope"/>
    <property type="evidence" value="ECO:0007669"/>
    <property type="project" value="TreeGrafter"/>
</dbReference>
<organism evidence="2 3">
    <name type="scientific">Lasallia pustulata</name>
    <dbReference type="NCBI Taxonomy" id="136370"/>
    <lineage>
        <taxon>Eukaryota</taxon>
        <taxon>Fungi</taxon>
        <taxon>Dikarya</taxon>
        <taxon>Ascomycota</taxon>
        <taxon>Pezizomycotina</taxon>
        <taxon>Lecanoromycetes</taxon>
        <taxon>OSLEUM clade</taxon>
        <taxon>Umbilicariomycetidae</taxon>
        <taxon>Umbilicariales</taxon>
        <taxon>Umbilicariaceae</taxon>
        <taxon>Lasallia</taxon>
    </lineage>
</organism>
<reference evidence="2 3" key="1">
    <citation type="submission" date="2019-09" db="EMBL/GenBank/DDBJ databases">
        <title>The hologenome of the rock-dwelling lichen Lasallia pustulata.</title>
        <authorList>
            <person name="Greshake Tzovaras B."/>
            <person name="Segers F."/>
            <person name="Bicker A."/>
            <person name="Dal Grande F."/>
            <person name="Otte J."/>
            <person name="Hankeln T."/>
            <person name="Schmitt I."/>
            <person name="Ebersberger I."/>
        </authorList>
    </citation>
    <scope>NUCLEOTIDE SEQUENCE [LARGE SCALE GENOMIC DNA]</scope>
    <source>
        <strain evidence="2">A1-1</strain>
    </source>
</reference>
<feature type="compositionally biased region" description="Acidic residues" evidence="1">
    <location>
        <begin position="916"/>
        <end position="940"/>
    </location>
</feature>
<dbReference type="Pfam" id="PF08634">
    <property type="entry name" value="Pet127"/>
    <property type="match status" value="1"/>
</dbReference>
<dbReference type="InterPro" id="IPR013943">
    <property type="entry name" value="Pet127"/>
</dbReference>
<feature type="region of interest" description="Disordered" evidence="1">
    <location>
        <begin position="243"/>
        <end position="305"/>
    </location>
</feature>
<evidence type="ECO:0000256" key="1">
    <source>
        <dbReference type="SAM" id="MobiDB-lite"/>
    </source>
</evidence>
<feature type="compositionally biased region" description="Polar residues" evidence="1">
    <location>
        <begin position="863"/>
        <end position="889"/>
    </location>
</feature>
<dbReference type="Proteomes" id="UP000324767">
    <property type="component" value="Unassembled WGS sequence"/>
</dbReference>
<feature type="compositionally biased region" description="Basic and acidic residues" evidence="1">
    <location>
        <begin position="385"/>
        <end position="402"/>
    </location>
</feature>
<dbReference type="PANTHER" id="PTHR31014">
    <property type="entry name" value="MITOCHONDRIAL TRANSLATION SYSTEM COMPONENT PET127-RELATED"/>
    <property type="match status" value="1"/>
</dbReference>
<dbReference type="GO" id="GO:0000964">
    <property type="term" value="P:mitochondrial RNA 5'-end processing"/>
    <property type="evidence" value="ECO:0007669"/>
    <property type="project" value="TreeGrafter"/>
</dbReference>
<feature type="region of interest" description="Disordered" evidence="1">
    <location>
        <begin position="118"/>
        <end position="154"/>
    </location>
</feature>
<feature type="compositionally biased region" description="Acidic residues" evidence="1">
    <location>
        <begin position="1015"/>
        <end position="1024"/>
    </location>
</feature>
<feature type="region of interest" description="Disordered" evidence="1">
    <location>
        <begin position="851"/>
        <end position="889"/>
    </location>
</feature>